<organism evidence="1 2">
    <name type="scientific">Sphingobium terrigena</name>
    <dbReference type="NCBI Taxonomy" id="2304063"/>
    <lineage>
        <taxon>Bacteria</taxon>
        <taxon>Pseudomonadati</taxon>
        <taxon>Pseudomonadota</taxon>
        <taxon>Alphaproteobacteria</taxon>
        <taxon>Sphingomonadales</taxon>
        <taxon>Sphingomonadaceae</taxon>
        <taxon>Sphingobium</taxon>
    </lineage>
</organism>
<dbReference type="CDD" id="cd00093">
    <property type="entry name" value="HTH_XRE"/>
    <property type="match status" value="1"/>
</dbReference>
<dbReference type="Proteomes" id="UP000283469">
    <property type="component" value="Unassembled WGS sequence"/>
</dbReference>
<proteinExistence type="predicted"/>
<keyword evidence="2" id="KW-1185">Reference proteome</keyword>
<dbReference type="EMBL" id="QVRA01000014">
    <property type="protein sequence ID" value="RJG53635.1"/>
    <property type="molecule type" value="Genomic_DNA"/>
</dbReference>
<dbReference type="InterPro" id="IPR001387">
    <property type="entry name" value="Cro/C1-type_HTH"/>
</dbReference>
<dbReference type="RefSeq" id="WP_119747995.1">
    <property type="nucleotide sequence ID" value="NZ_QVRA01000014.1"/>
</dbReference>
<dbReference type="SUPFAM" id="SSF47413">
    <property type="entry name" value="lambda repressor-like DNA-binding domains"/>
    <property type="match status" value="1"/>
</dbReference>
<dbReference type="AlphaFoldDB" id="A0A418YQ81"/>
<dbReference type="InterPro" id="IPR010982">
    <property type="entry name" value="Lambda_DNA-bd_dom_sf"/>
</dbReference>
<accession>A0A418YQ81</accession>
<reference evidence="1 2" key="1">
    <citation type="submission" date="2018-08" db="EMBL/GenBank/DDBJ databases">
        <title>Sphingobium sp. EO9.</title>
        <authorList>
            <person name="Park Y."/>
            <person name="Kim K.H."/>
            <person name="Jeon C.O."/>
        </authorList>
    </citation>
    <scope>NUCLEOTIDE SEQUENCE [LARGE SCALE GENOMIC DNA]</scope>
    <source>
        <strain evidence="1 2">EO9</strain>
    </source>
</reference>
<sequence>MPLQAIPNARDPSVLEMIKLMSGRRIEMKRWVERITQEDFAANIGIGTRWLREIEAGNPKSRLDDHFRCAHALGLSTGHLVIPLLFMEHRRVFPRGLLEGDLSKLETVCIDAIAQHNLETLSRQLFTPDADAIPDNKSDK</sequence>
<dbReference type="Gene3D" id="1.10.260.40">
    <property type="entry name" value="lambda repressor-like DNA-binding domains"/>
    <property type="match status" value="1"/>
</dbReference>
<dbReference type="OrthoDB" id="7471477at2"/>
<comment type="caution">
    <text evidence="1">The sequence shown here is derived from an EMBL/GenBank/DDBJ whole genome shotgun (WGS) entry which is preliminary data.</text>
</comment>
<evidence type="ECO:0000313" key="1">
    <source>
        <dbReference type="EMBL" id="RJG53635.1"/>
    </source>
</evidence>
<dbReference type="GO" id="GO:0003677">
    <property type="term" value="F:DNA binding"/>
    <property type="evidence" value="ECO:0007669"/>
    <property type="project" value="InterPro"/>
</dbReference>
<evidence type="ECO:0000313" key="2">
    <source>
        <dbReference type="Proteomes" id="UP000283469"/>
    </source>
</evidence>
<name>A0A418YQ81_9SPHN</name>
<gene>
    <name evidence="1" type="ORF">D0Z70_15405</name>
</gene>
<protein>
    <submittedName>
        <fullName evidence="1">Transcriptional regulator</fullName>
    </submittedName>
</protein>